<protein>
    <submittedName>
        <fullName evidence="1">OsmC family protein</fullName>
    </submittedName>
</protein>
<evidence type="ECO:0000313" key="1">
    <source>
        <dbReference type="EMBL" id="GAA4401046.1"/>
    </source>
</evidence>
<reference evidence="2" key="1">
    <citation type="journal article" date="2019" name="Int. J. Syst. Evol. Microbiol.">
        <title>The Global Catalogue of Microorganisms (GCM) 10K type strain sequencing project: providing services to taxonomists for standard genome sequencing and annotation.</title>
        <authorList>
            <consortium name="The Broad Institute Genomics Platform"/>
            <consortium name="The Broad Institute Genome Sequencing Center for Infectious Disease"/>
            <person name="Wu L."/>
            <person name="Ma J."/>
        </authorList>
    </citation>
    <scope>NUCLEOTIDE SEQUENCE [LARGE SCALE GENOMIC DNA]</scope>
    <source>
        <strain evidence="2">JCM 17688</strain>
    </source>
</reference>
<dbReference type="InterPro" id="IPR052707">
    <property type="entry name" value="OsmC_Ohr_Peroxiredoxin"/>
</dbReference>
<keyword evidence="2" id="KW-1185">Reference proteome</keyword>
<dbReference type="Pfam" id="PF02566">
    <property type="entry name" value="OsmC"/>
    <property type="match status" value="1"/>
</dbReference>
<dbReference type="InterPro" id="IPR015946">
    <property type="entry name" value="KH_dom-like_a/b"/>
</dbReference>
<accession>A0ABP8K6C0</accession>
<name>A0ABP8K6C0_9ACTN</name>
<dbReference type="PANTHER" id="PTHR42830:SF2">
    <property type="entry name" value="OSMC_OHR FAMILY PROTEIN"/>
    <property type="match status" value="1"/>
</dbReference>
<dbReference type="EMBL" id="BAABFR010000084">
    <property type="protein sequence ID" value="GAA4401046.1"/>
    <property type="molecule type" value="Genomic_DNA"/>
</dbReference>
<comment type="caution">
    <text evidence="1">The sequence shown here is derived from an EMBL/GenBank/DDBJ whole genome shotgun (WGS) entry which is preliminary data.</text>
</comment>
<dbReference type="InterPro" id="IPR003718">
    <property type="entry name" value="OsmC/Ohr_fam"/>
</dbReference>
<evidence type="ECO:0000313" key="2">
    <source>
        <dbReference type="Proteomes" id="UP001500635"/>
    </source>
</evidence>
<organism evidence="1 2">
    <name type="scientific">Tsukamurella soli</name>
    <dbReference type="NCBI Taxonomy" id="644556"/>
    <lineage>
        <taxon>Bacteria</taxon>
        <taxon>Bacillati</taxon>
        <taxon>Actinomycetota</taxon>
        <taxon>Actinomycetes</taxon>
        <taxon>Mycobacteriales</taxon>
        <taxon>Tsukamurellaceae</taxon>
        <taxon>Tsukamurella</taxon>
    </lineage>
</organism>
<proteinExistence type="predicted"/>
<dbReference type="Proteomes" id="UP001500635">
    <property type="component" value="Unassembled WGS sequence"/>
</dbReference>
<dbReference type="SUPFAM" id="SSF82784">
    <property type="entry name" value="OsmC-like"/>
    <property type="match status" value="1"/>
</dbReference>
<sequence length="153" mass="15791">MHTYAVDVEWSAPGGTSGYRAYSREHTLTSDAAAPITASADPHFLGDGALWNPEQLLVAAAADCHMLSYLALCALRGIVVLAYADGAMGTMAETPGGGGRFTSIVLRPTVTVAPGSDVELALALHHEAGEQCYIAASLALPVTHEATIVTGEP</sequence>
<dbReference type="InterPro" id="IPR036102">
    <property type="entry name" value="OsmC/Ohrsf"/>
</dbReference>
<dbReference type="PANTHER" id="PTHR42830">
    <property type="entry name" value="OSMOTICALLY INDUCIBLE FAMILY PROTEIN"/>
    <property type="match status" value="1"/>
</dbReference>
<dbReference type="Gene3D" id="3.30.300.20">
    <property type="match status" value="1"/>
</dbReference>
<gene>
    <name evidence="1" type="ORF">GCM10023147_40250</name>
</gene>